<keyword evidence="3" id="KW-1185">Reference proteome</keyword>
<feature type="compositionally biased region" description="Basic and acidic residues" evidence="1">
    <location>
        <begin position="1"/>
        <end position="11"/>
    </location>
</feature>
<proteinExistence type="predicted"/>
<evidence type="ECO:0000256" key="1">
    <source>
        <dbReference type="SAM" id="MobiDB-lite"/>
    </source>
</evidence>
<protein>
    <submittedName>
        <fullName evidence="2">Uncharacterized protein</fullName>
    </submittedName>
</protein>
<organism evidence="2 3">
    <name type="scientific">Streptomyces prasinosporus</name>
    <dbReference type="NCBI Taxonomy" id="68256"/>
    <lineage>
        <taxon>Bacteria</taxon>
        <taxon>Bacillati</taxon>
        <taxon>Actinomycetota</taxon>
        <taxon>Actinomycetes</taxon>
        <taxon>Kitasatosporales</taxon>
        <taxon>Streptomycetaceae</taxon>
        <taxon>Streptomyces</taxon>
        <taxon>Streptomyces albogriseolus group</taxon>
    </lineage>
</organism>
<feature type="compositionally biased region" description="Basic and acidic residues" evidence="1">
    <location>
        <begin position="20"/>
        <end position="37"/>
    </location>
</feature>
<dbReference type="EMBL" id="BAAAXF010000018">
    <property type="protein sequence ID" value="GAA3494575.1"/>
    <property type="molecule type" value="Genomic_DNA"/>
</dbReference>
<gene>
    <name evidence="2" type="ORF">GCM10019016_016750</name>
</gene>
<sequence length="126" mass="13505">MLSWERWRPGEDDPLVAEFGEDRGGGAEGRGRVREGPDDVGAVFDLPVRPFRRAGGPGLLPVPVGKSANAVRSSLAPRNIPRDPEELPAEHAGDGVECPPSNGTGEVSPVRPREKAVDRPPSRRVE</sequence>
<feature type="compositionally biased region" description="Basic and acidic residues" evidence="1">
    <location>
        <begin position="80"/>
        <end position="94"/>
    </location>
</feature>
<comment type="caution">
    <text evidence="2">The sequence shown here is derived from an EMBL/GenBank/DDBJ whole genome shotgun (WGS) entry which is preliminary data.</text>
</comment>
<evidence type="ECO:0000313" key="2">
    <source>
        <dbReference type="EMBL" id="GAA3494575.1"/>
    </source>
</evidence>
<feature type="region of interest" description="Disordered" evidence="1">
    <location>
        <begin position="1"/>
        <end position="38"/>
    </location>
</feature>
<accession>A0ABP6THB7</accession>
<feature type="compositionally biased region" description="Basic and acidic residues" evidence="1">
    <location>
        <begin position="111"/>
        <end position="126"/>
    </location>
</feature>
<dbReference type="Proteomes" id="UP001501455">
    <property type="component" value="Unassembled WGS sequence"/>
</dbReference>
<feature type="region of interest" description="Disordered" evidence="1">
    <location>
        <begin position="73"/>
        <end position="126"/>
    </location>
</feature>
<reference evidence="3" key="1">
    <citation type="journal article" date="2019" name="Int. J. Syst. Evol. Microbiol.">
        <title>The Global Catalogue of Microorganisms (GCM) 10K type strain sequencing project: providing services to taxonomists for standard genome sequencing and annotation.</title>
        <authorList>
            <consortium name="The Broad Institute Genomics Platform"/>
            <consortium name="The Broad Institute Genome Sequencing Center for Infectious Disease"/>
            <person name="Wu L."/>
            <person name="Ma J."/>
        </authorList>
    </citation>
    <scope>NUCLEOTIDE SEQUENCE [LARGE SCALE GENOMIC DNA]</scope>
    <source>
        <strain evidence="3">JCM 4816</strain>
    </source>
</reference>
<evidence type="ECO:0000313" key="3">
    <source>
        <dbReference type="Proteomes" id="UP001501455"/>
    </source>
</evidence>
<name>A0ABP6THB7_9ACTN</name>